<dbReference type="EMBL" id="LR796784">
    <property type="protein sequence ID" value="CAB4165954.1"/>
    <property type="molecule type" value="Genomic_DNA"/>
</dbReference>
<name>A0A6J5PEB3_9CAUD</name>
<protein>
    <submittedName>
        <fullName evidence="2">Uncharacterized protein</fullName>
    </submittedName>
</protein>
<organism evidence="2">
    <name type="scientific">uncultured Caudovirales phage</name>
    <dbReference type="NCBI Taxonomy" id="2100421"/>
    <lineage>
        <taxon>Viruses</taxon>
        <taxon>Duplodnaviria</taxon>
        <taxon>Heunggongvirae</taxon>
        <taxon>Uroviricota</taxon>
        <taxon>Caudoviricetes</taxon>
        <taxon>Peduoviridae</taxon>
        <taxon>Maltschvirus</taxon>
        <taxon>Maltschvirus maltsch</taxon>
    </lineage>
</organism>
<keyword evidence="1" id="KW-0472">Membrane</keyword>
<reference evidence="2" key="1">
    <citation type="submission" date="2020-04" db="EMBL/GenBank/DDBJ databases">
        <authorList>
            <person name="Chiriac C."/>
            <person name="Salcher M."/>
            <person name="Ghai R."/>
            <person name="Kavagutti S V."/>
        </authorList>
    </citation>
    <scope>NUCLEOTIDE SEQUENCE</scope>
</reference>
<sequence>MALKARGYAISPGFLLGECTVTTLRFICIINTRPTRTTMDPKYTFAGTVESNTAYILTACYVLLWVIVWPVALILTLAVGAALWQQWRSKTGLFEPDAK</sequence>
<evidence type="ECO:0000256" key="1">
    <source>
        <dbReference type="SAM" id="Phobius"/>
    </source>
</evidence>
<evidence type="ECO:0000313" key="2">
    <source>
        <dbReference type="EMBL" id="CAB4165954.1"/>
    </source>
</evidence>
<keyword evidence="1" id="KW-0812">Transmembrane</keyword>
<accession>A0A6J5PEB3</accession>
<proteinExistence type="predicted"/>
<gene>
    <name evidence="2" type="ORF">UFOVP841_14</name>
</gene>
<keyword evidence="1" id="KW-1133">Transmembrane helix</keyword>
<feature type="transmembrane region" description="Helical" evidence="1">
    <location>
        <begin position="54"/>
        <end position="84"/>
    </location>
</feature>